<feature type="domain" description="Mandelate racemase/muconate lactonizing enzyme C-terminal" evidence="4">
    <location>
        <begin position="114"/>
        <end position="214"/>
    </location>
</feature>
<dbReference type="GO" id="GO:0016052">
    <property type="term" value="P:carbohydrate catabolic process"/>
    <property type="evidence" value="ECO:0007669"/>
    <property type="project" value="TreeGrafter"/>
</dbReference>
<keyword evidence="2" id="KW-0479">Metal-binding</keyword>
<dbReference type="SUPFAM" id="SSF51604">
    <property type="entry name" value="Enolase C-terminal domain-like"/>
    <property type="match status" value="1"/>
</dbReference>
<organism evidence="5 6">
    <name type="scientific">Saxophila tyrrhenica</name>
    <dbReference type="NCBI Taxonomy" id="1690608"/>
    <lineage>
        <taxon>Eukaryota</taxon>
        <taxon>Fungi</taxon>
        <taxon>Dikarya</taxon>
        <taxon>Ascomycota</taxon>
        <taxon>Pezizomycotina</taxon>
        <taxon>Dothideomycetes</taxon>
        <taxon>Dothideomycetidae</taxon>
        <taxon>Mycosphaerellales</taxon>
        <taxon>Extremaceae</taxon>
        <taxon>Saxophila</taxon>
    </lineage>
</organism>
<dbReference type="InterPro" id="IPR029065">
    <property type="entry name" value="Enolase_C-like"/>
</dbReference>
<evidence type="ECO:0000256" key="3">
    <source>
        <dbReference type="ARBA" id="ARBA00022842"/>
    </source>
</evidence>
<dbReference type="EMBL" id="JAVRRT010000009">
    <property type="protein sequence ID" value="KAK5168854.1"/>
    <property type="molecule type" value="Genomic_DNA"/>
</dbReference>
<dbReference type="SMART" id="SM00922">
    <property type="entry name" value="MR_MLE"/>
    <property type="match status" value="1"/>
</dbReference>
<dbReference type="InterPro" id="IPR046945">
    <property type="entry name" value="RHMD-like"/>
</dbReference>
<dbReference type="PANTHER" id="PTHR13794:SF58">
    <property type="entry name" value="MITOCHONDRIAL ENOLASE SUPERFAMILY MEMBER 1"/>
    <property type="match status" value="1"/>
</dbReference>
<dbReference type="Pfam" id="PF13378">
    <property type="entry name" value="MR_MLE_C"/>
    <property type="match status" value="1"/>
</dbReference>
<evidence type="ECO:0000313" key="6">
    <source>
        <dbReference type="Proteomes" id="UP001337655"/>
    </source>
</evidence>
<dbReference type="GO" id="GO:0016836">
    <property type="term" value="F:hydro-lyase activity"/>
    <property type="evidence" value="ECO:0007669"/>
    <property type="project" value="TreeGrafter"/>
</dbReference>
<reference evidence="5 6" key="1">
    <citation type="submission" date="2023-08" db="EMBL/GenBank/DDBJ databases">
        <title>Black Yeasts Isolated from many extreme environments.</title>
        <authorList>
            <person name="Coleine C."/>
            <person name="Stajich J.E."/>
            <person name="Selbmann L."/>
        </authorList>
    </citation>
    <scope>NUCLEOTIDE SEQUENCE [LARGE SCALE GENOMIC DNA]</scope>
    <source>
        <strain evidence="5 6">CCFEE 5935</strain>
    </source>
</reference>
<dbReference type="Proteomes" id="UP001337655">
    <property type="component" value="Unassembled WGS sequence"/>
</dbReference>
<name>A0AAV9P721_9PEZI</name>
<evidence type="ECO:0000256" key="1">
    <source>
        <dbReference type="ARBA" id="ARBA00001946"/>
    </source>
</evidence>
<comment type="cofactor">
    <cofactor evidence="1">
        <name>Mg(2+)</name>
        <dbReference type="ChEBI" id="CHEBI:18420"/>
    </cofactor>
</comment>
<evidence type="ECO:0000259" key="4">
    <source>
        <dbReference type="SMART" id="SM00922"/>
    </source>
</evidence>
<evidence type="ECO:0000313" key="5">
    <source>
        <dbReference type="EMBL" id="KAK5168854.1"/>
    </source>
</evidence>
<evidence type="ECO:0000256" key="2">
    <source>
        <dbReference type="ARBA" id="ARBA00022723"/>
    </source>
</evidence>
<keyword evidence="3" id="KW-0460">Magnesium</keyword>
<gene>
    <name evidence="5" type="ORF">LTR77_006163</name>
</gene>
<dbReference type="RefSeq" id="XP_064658320.1">
    <property type="nucleotide sequence ID" value="XM_064803405.1"/>
</dbReference>
<dbReference type="PANTHER" id="PTHR13794">
    <property type="entry name" value="ENOLASE SUPERFAMILY, MANDELATE RACEMASE"/>
    <property type="match status" value="1"/>
</dbReference>
<dbReference type="InterPro" id="IPR036849">
    <property type="entry name" value="Enolase-like_C_sf"/>
</dbReference>
<protein>
    <recommendedName>
        <fullName evidence="4">Mandelate racemase/muconate lactonizing enzyme C-terminal domain-containing protein</fullName>
    </recommendedName>
</protein>
<dbReference type="GeneID" id="89927503"/>
<dbReference type="InterPro" id="IPR013342">
    <property type="entry name" value="Mandelate_racemase_C"/>
</dbReference>
<proteinExistence type="predicted"/>
<comment type="caution">
    <text evidence="5">The sequence shown here is derived from an EMBL/GenBank/DDBJ whole genome shotgun (WGS) entry which is preliminary data.</text>
</comment>
<keyword evidence="6" id="KW-1185">Reference proteome</keyword>
<dbReference type="Gene3D" id="3.20.20.120">
    <property type="entry name" value="Enolase-like C-terminal domain"/>
    <property type="match status" value="1"/>
</dbReference>
<dbReference type="GO" id="GO:0000287">
    <property type="term" value="F:magnesium ion binding"/>
    <property type="evidence" value="ECO:0007669"/>
    <property type="project" value="TreeGrafter"/>
</dbReference>
<dbReference type="SUPFAM" id="SSF54826">
    <property type="entry name" value="Enolase N-terminal domain-like"/>
    <property type="match status" value="1"/>
</dbReference>
<sequence length="372" mass="41701">MGQTQRKMGSGQIRFMAPERGVNQLAVNAILNALWDLWAKVERKPLWQLVADMSPKELVRCIDFRYITDVLTPEQALEMLKQQQTTKHERMQLAKDSKAVPAYNTSVGWLGHSDDTVRKLLREATDQGFKHFKLKVGLGQDVDRKRLGLVREAVGDEGVLMTDVNQLWDVDIAIEYMSELLRSNPHLKPWFIEEPTAPDDVLGHAKIRKALKQHGCGVATGEHMNTRVLFKQLLQAEAVDVIQPDACRLAGVNELLSVMLLAAKFDVPILPHAGGAGMVELCSHLSTIDFVVVSGKKSVLEYTDHLHEAFEAPAKITSDGYHETPTTPGYSCDVKEAEFEKYEFPDGSFWKTDQGLKMANDPWRGCYGEQTS</sequence>
<dbReference type="AlphaFoldDB" id="A0AAV9P721"/>
<dbReference type="Gene3D" id="3.30.390.10">
    <property type="entry name" value="Enolase-like, N-terminal domain"/>
    <property type="match status" value="1"/>
</dbReference>
<accession>A0AAV9P721</accession>
<dbReference type="InterPro" id="IPR029017">
    <property type="entry name" value="Enolase-like_N"/>
</dbReference>
<dbReference type="SFLD" id="SFLDS00001">
    <property type="entry name" value="Enolase"/>
    <property type="match status" value="1"/>
</dbReference>